<evidence type="ECO:0000256" key="3">
    <source>
        <dbReference type="ARBA" id="ARBA00022452"/>
    </source>
</evidence>
<sequence>MNIKSLLLGSAAALAVVSGAQAADAIVAAEPEPMEYVRVCDAFGTGYFYIPGTETCLKIGGEIRATLGFDESDDEDFDTAVRARLAFEAKNDSEIGTIGSYIRIQADSQGADSDNQTVELEQAYITVGGFKVGRALTWADDWGLAGESDAFFGNARFNTISYTYTSDAFTVGLGVDDLSDIDILDNTDAVIGSYDNEVGIEGVVSTSFGVATVTVNGVYDFGSEEGAIAGVMTADLGPGTLGIAGAWASGYSYGYDFESEWTIGAAYTFKATEKLSITPQVVYFGNVAAAGATGTDFTSVDAWAADLLVEYALAAGLTASADVRYVDLDGGDSNWDGFVRLTRSF</sequence>
<keyword evidence="5 10" id="KW-0732">Signal</keyword>
<comment type="caution">
    <text evidence="11">The sequence shown here is derived from an EMBL/GenBank/DDBJ whole genome shotgun (WGS) entry which is preliminary data.</text>
</comment>
<keyword evidence="7 10" id="KW-0626">Porin</keyword>
<organism evidence="11 12">
    <name type="scientific">Rhizobium rhizophilum</name>
    <dbReference type="NCBI Taxonomy" id="1850373"/>
    <lineage>
        <taxon>Bacteria</taxon>
        <taxon>Pseudomonadati</taxon>
        <taxon>Pseudomonadota</taxon>
        <taxon>Alphaproteobacteria</taxon>
        <taxon>Hyphomicrobiales</taxon>
        <taxon>Rhizobiaceae</taxon>
        <taxon>Rhizobium/Agrobacterium group</taxon>
        <taxon>Rhizobium</taxon>
    </lineage>
</organism>
<dbReference type="EMBL" id="STGT01000003">
    <property type="protein sequence ID" value="THV14138.1"/>
    <property type="molecule type" value="Genomic_DNA"/>
</dbReference>
<proteinExistence type="inferred from homology"/>
<keyword evidence="12" id="KW-1185">Reference proteome</keyword>
<feature type="chain" id="PRO_5044951031" description="Porin" evidence="10">
    <location>
        <begin position="23"/>
        <end position="345"/>
    </location>
</feature>
<evidence type="ECO:0000313" key="12">
    <source>
        <dbReference type="Proteomes" id="UP000309667"/>
    </source>
</evidence>
<accession>A0ABY2QUV1</accession>
<evidence type="ECO:0000256" key="9">
    <source>
        <dbReference type="ARBA" id="ARBA00023237"/>
    </source>
</evidence>
<evidence type="ECO:0000256" key="2">
    <source>
        <dbReference type="ARBA" id="ARBA00022448"/>
    </source>
</evidence>
<evidence type="ECO:0000256" key="4">
    <source>
        <dbReference type="ARBA" id="ARBA00022692"/>
    </source>
</evidence>
<evidence type="ECO:0000256" key="6">
    <source>
        <dbReference type="ARBA" id="ARBA00023065"/>
    </source>
</evidence>
<dbReference type="SUPFAM" id="SSF56935">
    <property type="entry name" value="Porins"/>
    <property type="match status" value="1"/>
</dbReference>
<evidence type="ECO:0000256" key="10">
    <source>
        <dbReference type="RuleBase" id="RU364005"/>
    </source>
</evidence>
<keyword evidence="6 10" id="KW-0406">Ion transport</keyword>
<comment type="similarity">
    <text evidence="1 10">Belongs to the alphaproteobacteria porin family.</text>
</comment>
<dbReference type="InterPro" id="IPR003684">
    <property type="entry name" value="Porin_alphabac"/>
</dbReference>
<feature type="signal peptide" evidence="10">
    <location>
        <begin position="1"/>
        <end position="22"/>
    </location>
</feature>
<evidence type="ECO:0000256" key="1">
    <source>
        <dbReference type="ARBA" id="ARBA00009521"/>
    </source>
</evidence>
<evidence type="ECO:0000256" key="5">
    <source>
        <dbReference type="ARBA" id="ARBA00022729"/>
    </source>
</evidence>
<comment type="subcellular location">
    <subcellularLocation>
        <location evidence="10">Cell outer membrane</location>
        <topology evidence="10">Multi-pass membrane protein</topology>
    </subcellularLocation>
</comment>
<evidence type="ECO:0000256" key="7">
    <source>
        <dbReference type="ARBA" id="ARBA00023114"/>
    </source>
</evidence>
<comment type="domain">
    <text evidence="10">Consists of 16-stranded beta-barrel sheets, with large surface-exposed loops, that form a transmembrane pore at the center of each barrel. The pore is partially ocluded by a peptide loop that folds into the pore lumen.</text>
</comment>
<dbReference type="Pfam" id="PF02530">
    <property type="entry name" value="Porin_2"/>
    <property type="match status" value="1"/>
</dbReference>
<evidence type="ECO:0000256" key="8">
    <source>
        <dbReference type="ARBA" id="ARBA00023136"/>
    </source>
</evidence>
<dbReference type="Proteomes" id="UP000309667">
    <property type="component" value="Unassembled WGS sequence"/>
</dbReference>
<dbReference type="RefSeq" id="WP_136558817.1">
    <property type="nucleotide sequence ID" value="NZ_STGT01000003.1"/>
</dbReference>
<keyword evidence="9 10" id="KW-0998">Cell outer membrane</keyword>
<keyword evidence="2 10" id="KW-0813">Transport</keyword>
<evidence type="ECO:0000313" key="11">
    <source>
        <dbReference type="EMBL" id="THV14138.1"/>
    </source>
</evidence>
<keyword evidence="4 10" id="KW-0812">Transmembrane</keyword>
<reference evidence="11 12" key="1">
    <citation type="submission" date="2019-04" db="EMBL/GenBank/DDBJ databases">
        <title>Genome sequence of strain 7209-2.</title>
        <authorList>
            <person name="Gao J."/>
            <person name="Sun J."/>
        </authorList>
    </citation>
    <scope>NUCLEOTIDE SEQUENCE [LARGE SCALE GENOMIC DNA]</scope>
    <source>
        <strain evidence="11 12">7209-2</strain>
    </source>
</reference>
<comment type="function">
    <text evidence="10">Forms passive diffusion pores that allow small molecular weight hydrophilic materials across the outer membrane.</text>
</comment>
<keyword evidence="8 10" id="KW-0472">Membrane</keyword>
<name>A0ABY2QUV1_9HYPH</name>
<gene>
    <name evidence="11" type="ORF">E9677_14755</name>
</gene>
<keyword evidence="3 10" id="KW-1134">Transmembrane beta strand</keyword>
<protein>
    <recommendedName>
        <fullName evidence="10">Porin</fullName>
    </recommendedName>
</protein>